<feature type="binding site" description="axial binding residue" evidence="8">
    <location>
        <position position="442"/>
    </location>
    <ligand>
        <name>heme</name>
        <dbReference type="ChEBI" id="CHEBI:30413"/>
    </ligand>
    <ligandPart>
        <name>Fe</name>
        <dbReference type="ChEBI" id="CHEBI:18248"/>
    </ligandPart>
</feature>
<evidence type="ECO:0008006" key="13">
    <source>
        <dbReference type="Google" id="ProtNLM"/>
    </source>
</evidence>
<evidence type="ECO:0000256" key="8">
    <source>
        <dbReference type="PIRSR" id="PIRSR602401-1"/>
    </source>
</evidence>
<comment type="caution">
    <text evidence="11">The sequence shown here is derived from an EMBL/GenBank/DDBJ whole genome shotgun (WGS) entry which is preliminary data.</text>
</comment>
<evidence type="ECO:0000313" key="11">
    <source>
        <dbReference type="EMBL" id="KAJ8766134.1"/>
    </source>
</evidence>
<keyword evidence="10" id="KW-0472">Membrane</keyword>
<dbReference type="GO" id="GO:0016705">
    <property type="term" value="F:oxidoreductase activity, acting on paired donors, with incorporation or reduction of molecular oxygen"/>
    <property type="evidence" value="ECO:0007669"/>
    <property type="project" value="InterPro"/>
</dbReference>
<dbReference type="InterPro" id="IPR036396">
    <property type="entry name" value="Cyt_P450_sf"/>
</dbReference>
<sequence length="500" mass="56419">MAQTLSTGESTYLFSPFFLLIPLIFLILKHLKPPRPPLPPGPFPLPILGNILQLGSQPLMTLTQFAHIYGPLFSLRLGSQLLIVGSSREAAMEILKTHDKILSGRYVPHMAITKSPEVNKLSLGWVFECNETWKYLRTMCKNELFSSKALESQACIRAEKITEMVGFIKKMEGKVVGIRELVTATVFNTLSNILVSKDLISLDLEHETSDGGMSEIFNSIAELASTPNISDFYPILGRFDIQGLQKKTVELHERSFGMCKAIIRERRDQKRRDGSGRRDFLDTLISNGSSDEQINVLLLELLSAGTDTGSTTIEWMVAELMKNPECMKRAQEEIVSKLKDGSLSESHLPHFTYLQACLKETLRLHPPGPFLLPHRAIDSCQAMNYTIPKNSQVLVNFWAIGRDPKTWKEPTIFDPDRFLYSKLDFKGNDFEFIPFGSGRRICPGLPMAAKQVPLVVAFLIHLFDWSLPPGKNPTKLDMTEKYGLTLRRQQPLLLVPKCRK</sequence>
<evidence type="ECO:0000256" key="3">
    <source>
        <dbReference type="ARBA" id="ARBA00022617"/>
    </source>
</evidence>
<feature type="transmembrane region" description="Helical" evidence="10">
    <location>
        <begin position="12"/>
        <end position="28"/>
    </location>
</feature>
<protein>
    <recommendedName>
        <fullName evidence="13">Cytochrome P450</fullName>
    </recommendedName>
</protein>
<keyword evidence="3 8" id="KW-0349">Heme</keyword>
<dbReference type="InterPro" id="IPR001128">
    <property type="entry name" value="Cyt_P450"/>
</dbReference>
<dbReference type="GO" id="GO:0005506">
    <property type="term" value="F:iron ion binding"/>
    <property type="evidence" value="ECO:0007669"/>
    <property type="project" value="InterPro"/>
</dbReference>
<proteinExistence type="inferred from homology"/>
<evidence type="ECO:0000256" key="7">
    <source>
        <dbReference type="ARBA" id="ARBA00023033"/>
    </source>
</evidence>
<dbReference type="PRINTS" id="PR00385">
    <property type="entry name" value="P450"/>
</dbReference>
<dbReference type="AlphaFoldDB" id="A0AAV8TIY2"/>
<dbReference type="SUPFAM" id="SSF48264">
    <property type="entry name" value="Cytochrome P450"/>
    <property type="match status" value="1"/>
</dbReference>
<evidence type="ECO:0000256" key="4">
    <source>
        <dbReference type="ARBA" id="ARBA00022723"/>
    </source>
</evidence>
<dbReference type="PRINTS" id="PR00463">
    <property type="entry name" value="EP450I"/>
</dbReference>
<evidence type="ECO:0000256" key="2">
    <source>
        <dbReference type="ARBA" id="ARBA00010617"/>
    </source>
</evidence>
<dbReference type="Pfam" id="PF00067">
    <property type="entry name" value="p450"/>
    <property type="match status" value="1"/>
</dbReference>
<dbReference type="CDD" id="cd11073">
    <property type="entry name" value="CYP76-like"/>
    <property type="match status" value="1"/>
</dbReference>
<keyword evidence="10" id="KW-0812">Transmembrane</keyword>
<dbReference type="InterPro" id="IPR017972">
    <property type="entry name" value="Cyt_P450_CS"/>
</dbReference>
<gene>
    <name evidence="11" type="ORF">K2173_021651</name>
</gene>
<evidence type="ECO:0000256" key="9">
    <source>
        <dbReference type="RuleBase" id="RU000461"/>
    </source>
</evidence>
<comment type="cofactor">
    <cofactor evidence="1 8">
        <name>heme</name>
        <dbReference type="ChEBI" id="CHEBI:30413"/>
    </cofactor>
</comment>
<keyword evidence="10" id="KW-1133">Transmembrane helix</keyword>
<dbReference type="PROSITE" id="PS00086">
    <property type="entry name" value="CYTOCHROME_P450"/>
    <property type="match status" value="1"/>
</dbReference>
<evidence type="ECO:0000256" key="6">
    <source>
        <dbReference type="ARBA" id="ARBA00023004"/>
    </source>
</evidence>
<accession>A0AAV8TIY2</accession>
<keyword evidence="12" id="KW-1185">Reference proteome</keyword>
<comment type="similarity">
    <text evidence="2 9">Belongs to the cytochrome P450 family.</text>
</comment>
<organism evidence="11 12">
    <name type="scientific">Erythroxylum novogranatense</name>
    <dbReference type="NCBI Taxonomy" id="1862640"/>
    <lineage>
        <taxon>Eukaryota</taxon>
        <taxon>Viridiplantae</taxon>
        <taxon>Streptophyta</taxon>
        <taxon>Embryophyta</taxon>
        <taxon>Tracheophyta</taxon>
        <taxon>Spermatophyta</taxon>
        <taxon>Magnoliopsida</taxon>
        <taxon>eudicotyledons</taxon>
        <taxon>Gunneridae</taxon>
        <taxon>Pentapetalae</taxon>
        <taxon>rosids</taxon>
        <taxon>fabids</taxon>
        <taxon>Malpighiales</taxon>
        <taxon>Erythroxylaceae</taxon>
        <taxon>Erythroxylum</taxon>
    </lineage>
</organism>
<evidence type="ECO:0000256" key="5">
    <source>
        <dbReference type="ARBA" id="ARBA00023002"/>
    </source>
</evidence>
<keyword evidence="5 9" id="KW-0560">Oxidoreductase</keyword>
<dbReference type="Proteomes" id="UP001159364">
    <property type="component" value="Linkage Group LG05"/>
</dbReference>
<dbReference type="GO" id="GO:0004497">
    <property type="term" value="F:monooxygenase activity"/>
    <property type="evidence" value="ECO:0007669"/>
    <property type="project" value="UniProtKB-KW"/>
</dbReference>
<evidence type="ECO:0000256" key="10">
    <source>
        <dbReference type="SAM" id="Phobius"/>
    </source>
</evidence>
<dbReference type="GO" id="GO:0020037">
    <property type="term" value="F:heme binding"/>
    <property type="evidence" value="ECO:0007669"/>
    <property type="project" value="InterPro"/>
</dbReference>
<evidence type="ECO:0000256" key="1">
    <source>
        <dbReference type="ARBA" id="ARBA00001971"/>
    </source>
</evidence>
<reference evidence="11 12" key="1">
    <citation type="submission" date="2021-09" db="EMBL/GenBank/DDBJ databases">
        <title>Genomic insights and catalytic innovation underlie evolution of tropane alkaloids biosynthesis.</title>
        <authorList>
            <person name="Wang Y.-J."/>
            <person name="Tian T."/>
            <person name="Huang J.-P."/>
            <person name="Huang S.-X."/>
        </authorList>
    </citation>
    <scope>NUCLEOTIDE SEQUENCE [LARGE SCALE GENOMIC DNA]</scope>
    <source>
        <strain evidence="11">KIB-2018</strain>
        <tissue evidence="11">Leaf</tissue>
    </source>
</reference>
<keyword evidence="4 8" id="KW-0479">Metal-binding</keyword>
<dbReference type="PANTHER" id="PTHR47950">
    <property type="entry name" value="CYTOCHROME P450, FAMILY 76, SUBFAMILY C, POLYPEPTIDE 5-RELATED"/>
    <property type="match status" value="1"/>
</dbReference>
<keyword evidence="7 9" id="KW-0503">Monooxygenase</keyword>
<dbReference type="Gene3D" id="1.10.630.10">
    <property type="entry name" value="Cytochrome P450"/>
    <property type="match status" value="1"/>
</dbReference>
<name>A0AAV8TIY2_9ROSI</name>
<evidence type="ECO:0000313" key="12">
    <source>
        <dbReference type="Proteomes" id="UP001159364"/>
    </source>
</evidence>
<keyword evidence="6 8" id="KW-0408">Iron</keyword>
<dbReference type="EMBL" id="JAIWQS010000005">
    <property type="protein sequence ID" value="KAJ8766134.1"/>
    <property type="molecule type" value="Genomic_DNA"/>
</dbReference>
<dbReference type="InterPro" id="IPR002401">
    <property type="entry name" value="Cyt_P450_E_grp-I"/>
</dbReference>
<dbReference type="PANTHER" id="PTHR47950:SF6">
    <property type="entry name" value="CYTOCHROME P450"/>
    <property type="match status" value="1"/>
</dbReference>
<dbReference type="FunFam" id="1.10.630.10:FF:000126">
    <property type="entry name" value="Predicted protein"/>
    <property type="match status" value="1"/>
</dbReference>